<reference evidence="9" key="2">
    <citation type="submission" date="2022-05" db="EMBL/GenBank/DDBJ databases">
        <authorList>
            <person name="Kim J.-S."/>
            <person name="Lee K."/>
            <person name="Suh M."/>
            <person name="Eom M."/>
            <person name="Kim J.-S."/>
            <person name="Kim D.-S."/>
            <person name="Ko S.-H."/>
            <person name="Shin Y."/>
            <person name="Lee J.-S."/>
        </authorList>
    </citation>
    <scope>NUCLEOTIDE SEQUENCE</scope>
    <source>
        <strain evidence="9">N237</strain>
    </source>
</reference>
<feature type="transmembrane region" description="Helical" evidence="8">
    <location>
        <begin position="259"/>
        <end position="276"/>
    </location>
</feature>
<gene>
    <name evidence="9" type="primary">mptB</name>
    <name evidence="9" type="ORF">M6D93_13005</name>
</gene>
<comment type="subcellular location">
    <subcellularLocation>
        <location evidence="1">Membrane</location>
        <topology evidence="1">Multi-pass membrane protein</topology>
    </subcellularLocation>
</comment>
<dbReference type="Proteomes" id="UP001056336">
    <property type="component" value="Chromosome"/>
</dbReference>
<name>A0ABY4QVQ6_9ACTN</name>
<evidence type="ECO:0000256" key="4">
    <source>
        <dbReference type="ARBA" id="ARBA00022692"/>
    </source>
</evidence>
<proteinExistence type="inferred from homology"/>
<accession>A0ABY4QVQ6</accession>
<evidence type="ECO:0000256" key="6">
    <source>
        <dbReference type="ARBA" id="ARBA00023136"/>
    </source>
</evidence>
<evidence type="ECO:0000256" key="8">
    <source>
        <dbReference type="SAM" id="Phobius"/>
    </source>
</evidence>
<keyword evidence="4 8" id="KW-0812">Transmembrane</keyword>
<evidence type="ECO:0000256" key="3">
    <source>
        <dbReference type="ARBA" id="ARBA00022679"/>
    </source>
</evidence>
<comment type="similarity">
    <text evidence="7">Belongs to the MptA/B family.</text>
</comment>
<dbReference type="NCBIfam" id="NF038066">
    <property type="entry name" value="MptB"/>
    <property type="match status" value="1"/>
</dbReference>
<reference evidence="9" key="1">
    <citation type="journal article" date="2018" name="Int. J. Syst. Evol. Microbiol.">
        <title>Jatrophihabitans telluris sp. nov., isolated from sediment soil of lava forest wetlands and the emended description of the genus Jatrophihabitans.</title>
        <authorList>
            <person name="Lee K.C."/>
            <person name="Suh M.K."/>
            <person name="Eom M.K."/>
            <person name="Kim K.K."/>
            <person name="Kim J.S."/>
            <person name="Kim D.S."/>
            <person name="Ko S.H."/>
            <person name="Shin Y.K."/>
            <person name="Lee J.S."/>
        </authorList>
    </citation>
    <scope>NUCLEOTIDE SEQUENCE</scope>
    <source>
        <strain evidence="9">N237</strain>
    </source>
</reference>
<dbReference type="GO" id="GO:0016757">
    <property type="term" value="F:glycosyltransferase activity"/>
    <property type="evidence" value="ECO:0007669"/>
    <property type="project" value="UniProtKB-KW"/>
</dbReference>
<evidence type="ECO:0000256" key="5">
    <source>
        <dbReference type="ARBA" id="ARBA00022989"/>
    </source>
</evidence>
<keyword evidence="5 8" id="KW-1133">Transmembrane helix</keyword>
<evidence type="ECO:0000256" key="7">
    <source>
        <dbReference type="ARBA" id="ARBA00043987"/>
    </source>
</evidence>
<protein>
    <submittedName>
        <fullName evidence="9">Polyprenol phosphomannose-dependent alpha 1,6 mannosyltransferase MptB</fullName>
    </submittedName>
</protein>
<feature type="transmembrane region" description="Helical" evidence="8">
    <location>
        <begin position="31"/>
        <end position="50"/>
    </location>
</feature>
<dbReference type="EMBL" id="CP097332">
    <property type="protein sequence ID" value="UQX87217.1"/>
    <property type="molecule type" value="Genomic_DNA"/>
</dbReference>
<organism evidence="9 10">
    <name type="scientific">Jatrophihabitans telluris</name>
    <dbReference type="NCBI Taxonomy" id="2038343"/>
    <lineage>
        <taxon>Bacteria</taxon>
        <taxon>Bacillati</taxon>
        <taxon>Actinomycetota</taxon>
        <taxon>Actinomycetes</taxon>
        <taxon>Jatrophihabitantales</taxon>
        <taxon>Jatrophihabitantaceae</taxon>
        <taxon>Jatrophihabitans</taxon>
    </lineage>
</organism>
<evidence type="ECO:0000256" key="2">
    <source>
        <dbReference type="ARBA" id="ARBA00022676"/>
    </source>
</evidence>
<keyword evidence="3" id="KW-0808">Transferase</keyword>
<feature type="transmembrane region" description="Helical" evidence="8">
    <location>
        <begin position="504"/>
        <end position="522"/>
    </location>
</feature>
<evidence type="ECO:0000313" key="9">
    <source>
        <dbReference type="EMBL" id="UQX87217.1"/>
    </source>
</evidence>
<dbReference type="Pfam" id="PF26314">
    <property type="entry name" value="MptA_B_family"/>
    <property type="match status" value="1"/>
</dbReference>
<feature type="transmembrane region" description="Helical" evidence="8">
    <location>
        <begin position="480"/>
        <end position="498"/>
    </location>
</feature>
<keyword evidence="2 9" id="KW-0328">Glycosyltransferase</keyword>
<feature type="transmembrane region" description="Helical" evidence="8">
    <location>
        <begin position="283"/>
        <end position="302"/>
    </location>
</feature>
<dbReference type="InterPro" id="IPR049829">
    <property type="entry name" value="MptA/B-like"/>
</dbReference>
<evidence type="ECO:0000313" key="10">
    <source>
        <dbReference type="Proteomes" id="UP001056336"/>
    </source>
</evidence>
<feature type="transmembrane region" description="Helical" evidence="8">
    <location>
        <begin position="70"/>
        <end position="95"/>
    </location>
</feature>
<feature type="transmembrane region" description="Helical" evidence="8">
    <location>
        <begin position="224"/>
        <end position="247"/>
    </location>
</feature>
<feature type="transmembrane region" description="Helical" evidence="8">
    <location>
        <begin position="416"/>
        <end position="434"/>
    </location>
</feature>
<evidence type="ECO:0000256" key="1">
    <source>
        <dbReference type="ARBA" id="ARBA00004141"/>
    </source>
</evidence>
<feature type="transmembrane region" description="Helical" evidence="8">
    <location>
        <begin position="380"/>
        <end position="400"/>
    </location>
</feature>
<feature type="transmembrane region" description="Helical" evidence="8">
    <location>
        <begin position="308"/>
        <end position="333"/>
    </location>
</feature>
<keyword evidence="10" id="KW-1185">Reference proteome</keyword>
<feature type="transmembrane region" description="Helical" evidence="8">
    <location>
        <begin position="345"/>
        <end position="368"/>
    </location>
</feature>
<keyword evidence="6 8" id="KW-0472">Membrane</keyword>
<dbReference type="RefSeq" id="WP_249769697.1">
    <property type="nucleotide sequence ID" value="NZ_CP097332.1"/>
</dbReference>
<sequence>MVNTGQRASTGSAPRTLATVERWVDWDLRRIAAAGLTATLLIAIGSYGAGSLPANDPTRHIPVIGLLRHGWLGLHASLSAYYLGLALLTATWLILGRVLLTGSAHGTLPVTEDHLLHADAGTAGGLPAAADGSVIDPRRLRTVLIRWMLPLLVAMPLASQDLYSYAAQARLAEAGYDPYKFTPADLPGKFLDNVAWKWLDTPSPYGPLWVTVSRWTATITGDHALITAMVLRLIPFAAILGMAWLIPGMARHLGHRGDLALWLAIANPLVLVHGVGGGHNDAVMVFLLVAGLAVVLREGAGWRALAGAAALMALSAAVKAPGAIGVAFVVPVFMAGRAELRVRDWLRACLIAAAVAVPVFSLITWMVGYGNGWIKQVSPTIPVISLMSIPTVLGVLYNLATGQPHAGTLVDHTVRAFRRVGTVVNALVLTYLWFRAVRGSALQLFALALVSVVLLSPAVQPWYFTWALAPAALFLSQPRGIFWVAFVSVALTFLVQPMGSGVGLTAYVPTVLVGAFAARSLLGPVVQRVRT</sequence>